<dbReference type="InterPro" id="IPR014710">
    <property type="entry name" value="RmlC-like_jellyroll"/>
</dbReference>
<dbReference type="SUPFAM" id="SSF51182">
    <property type="entry name" value="RmlC-like cupins"/>
    <property type="match status" value="1"/>
</dbReference>
<protein>
    <submittedName>
        <fullName evidence="2">Cupin domain-containing protein</fullName>
    </submittedName>
</protein>
<evidence type="ECO:0000313" key="2">
    <source>
        <dbReference type="EMBL" id="PIR83925.1"/>
    </source>
</evidence>
<evidence type="ECO:0000259" key="1">
    <source>
        <dbReference type="Pfam" id="PF07883"/>
    </source>
</evidence>
<dbReference type="PANTHER" id="PTHR43346">
    <property type="entry name" value="LIGAND BINDING DOMAIN PROTEIN, PUTATIVE (AFU_ORTHOLOGUE AFUA_6G14370)-RELATED"/>
    <property type="match status" value="1"/>
</dbReference>
<dbReference type="PANTHER" id="PTHR43346:SF1">
    <property type="entry name" value="QUERCETIN 2,3-DIOXYGENASE-RELATED"/>
    <property type="match status" value="1"/>
</dbReference>
<comment type="caution">
    <text evidence="2">The sequence shown here is derived from an EMBL/GenBank/DDBJ whole genome shotgun (WGS) entry which is preliminary data.</text>
</comment>
<dbReference type="EMBL" id="PFBK01000003">
    <property type="protein sequence ID" value="PIR83925.1"/>
    <property type="molecule type" value="Genomic_DNA"/>
</dbReference>
<gene>
    <name evidence="2" type="ORF">COU18_00730</name>
</gene>
<proteinExistence type="predicted"/>
<dbReference type="InterPro" id="IPR013096">
    <property type="entry name" value="Cupin_2"/>
</dbReference>
<dbReference type="InterPro" id="IPR052538">
    <property type="entry name" value="Flavonoid_dioxygenase-like"/>
</dbReference>
<evidence type="ECO:0000313" key="3">
    <source>
        <dbReference type="Proteomes" id="UP000231192"/>
    </source>
</evidence>
<accession>A0A2H0UDR3</accession>
<dbReference type="Proteomes" id="UP000231192">
    <property type="component" value="Unassembled WGS sequence"/>
</dbReference>
<dbReference type="Pfam" id="PF07883">
    <property type="entry name" value="Cupin_2"/>
    <property type="match status" value="1"/>
</dbReference>
<dbReference type="InterPro" id="IPR011051">
    <property type="entry name" value="RmlC_Cupin_sf"/>
</dbReference>
<name>A0A2H0UDR3_9BACT</name>
<feature type="domain" description="Cupin type-2" evidence="1">
    <location>
        <begin position="25"/>
        <end position="88"/>
    </location>
</feature>
<dbReference type="AlphaFoldDB" id="A0A2H0UDR3"/>
<organism evidence="2 3">
    <name type="scientific">Candidatus Kaiserbacteria bacterium CG10_big_fil_rev_8_21_14_0_10_51_14</name>
    <dbReference type="NCBI Taxonomy" id="1974610"/>
    <lineage>
        <taxon>Bacteria</taxon>
        <taxon>Candidatus Kaiseribacteriota</taxon>
    </lineage>
</organism>
<dbReference type="Gene3D" id="2.60.120.10">
    <property type="entry name" value="Jelly Rolls"/>
    <property type="match status" value="1"/>
</dbReference>
<reference evidence="3" key="1">
    <citation type="submission" date="2017-09" db="EMBL/GenBank/DDBJ databases">
        <title>Depth-based differentiation of microbial function through sediment-hosted aquifers and enrichment of novel symbionts in the deep terrestrial subsurface.</title>
        <authorList>
            <person name="Probst A.J."/>
            <person name="Ladd B."/>
            <person name="Jarett J.K."/>
            <person name="Geller-Mcgrath D.E."/>
            <person name="Sieber C.M.K."/>
            <person name="Emerson J.B."/>
            <person name="Anantharaman K."/>
            <person name="Thomas B.C."/>
            <person name="Malmstrom R."/>
            <person name="Stieglmeier M."/>
            <person name="Klingl A."/>
            <person name="Woyke T."/>
            <person name="Ryan C.M."/>
            <person name="Banfield J.F."/>
        </authorList>
    </citation>
    <scope>NUCLEOTIDE SEQUENCE [LARGE SCALE GENOMIC DNA]</scope>
</reference>
<sequence>MRIVNVRKGEFFKVLGGTEKSQIAVMSIKPGEDSGEEGVHTGDQILYVIDGEARAVVAGEEEKVKQGEALIIPAKTKHRIYNDGPKELFSLNFYAPPQY</sequence>